<reference evidence="1" key="1">
    <citation type="submission" date="2023-11" db="EMBL/GenBank/DDBJ databases">
        <title>MicrobeMod: A computational toolkit for identifying prokaryotic methylation and restriction-modification with nanopore sequencing.</title>
        <authorList>
            <person name="Crits-Christoph A."/>
            <person name="Kang S.C."/>
            <person name="Lee H."/>
            <person name="Ostrov N."/>
        </authorList>
    </citation>
    <scope>NUCLEOTIDE SEQUENCE</scope>
    <source>
        <strain evidence="1">ATCC 51242</strain>
    </source>
</reference>
<organism evidence="1 2">
    <name type="scientific">Rubrobacter radiotolerans</name>
    <name type="common">Arthrobacter radiotolerans</name>
    <dbReference type="NCBI Taxonomy" id="42256"/>
    <lineage>
        <taxon>Bacteria</taxon>
        <taxon>Bacillati</taxon>
        <taxon>Actinomycetota</taxon>
        <taxon>Rubrobacteria</taxon>
        <taxon>Rubrobacterales</taxon>
        <taxon>Rubrobacteraceae</taxon>
        <taxon>Rubrobacter</taxon>
    </lineage>
</organism>
<sequence>MKRENGKGKSEMSRETGFLWGKDQAELWSRWYETSPRSWWSVLGSEGEVLADPFGLYRHWVGFREDARKSPEGATLVPVRSQELWRQWTEATTETWRKSFEAWDLLMTFVPHWAEMAERVRKQMFEAGSPPANLPDLYSRWYSATSGPLS</sequence>
<name>A0AB35SY56_RUBRA</name>
<dbReference type="EMBL" id="JAWXXX010000001">
    <property type="protein sequence ID" value="MDX5892524.1"/>
    <property type="molecule type" value="Genomic_DNA"/>
</dbReference>
<proteinExistence type="predicted"/>
<dbReference type="RefSeq" id="WP_143534099.1">
    <property type="nucleotide sequence ID" value="NZ_JAWXXX010000001.1"/>
</dbReference>
<evidence type="ECO:0000313" key="2">
    <source>
        <dbReference type="Proteomes" id="UP001281130"/>
    </source>
</evidence>
<dbReference type="AlphaFoldDB" id="A0AB35SY56"/>
<evidence type="ECO:0000313" key="1">
    <source>
        <dbReference type="EMBL" id="MDX5892524.1"/>
    </source>
</evidence>
<accession>A0AB35SY56</accession>
<gene>
    <name evidence="1" type="ORF">SIL72_00645</name>
</gene>
<comment type="caution">
    <text evidence="1">The sequence shown here is derived from an EMBL/GenBank/DDBJ whole genome shotgun (WGS) entry which is preliminary data.</text>
</comment>
<dbReference type="Proteomes" id="UP001281130">
    <property type="component" value="Unassembled WGS sequence"/>
</dbReference>
<protein>
    <submittedName>
        <fullName evidence="1">Uncharacterized protein</fullName>
    </submittedName>
</protein>